<accession>A0A2P8CLW8</accession>
<dbReference type="Proteomes" id="UP000240542">
    <property type="component" value="Unassembled WGS sequence"/>
</dbReference>
<comment type="caution">
    <text evidence="2">The sequence shown here is derived from an EMBL/GenBank/DDBJ whole genome shotgun (WGS) entry which is preliminary data.</text>
</comment>
<dbReference type="AlphaFoldDB" id="A0A2P8CLW8"/>
<keyword evidence="1 2" id="KW-0808">Transferase</keyword>
<dbReference type="PANTHER" id="PTHR48207:SF4">
    <property type="entry name" value="BLL6097 PROTEIN"/>
    <property type="match status" value="1"/>
</dbReference>
<dbReference type="InterPro" id="IPR023606">
    <property type="entry name" value="CoA-Trfase_III_dom_1_sf"/>
</dbReference>
<organism evidence="2 3">
    <name type="scientific">Murinocardiopsis flavida</name>
    <dbReference type="NCBI Taxonomy" id="645275"/>
    <lineage>
        <taxon>Bacteria</taxon>
        <taxon>Bacillati</taxon>
        <taxon>Actinomycetota</taxon>
        <taxon>Actinomycetes</taxon>
        <taxon>Streptosporangiales</taxon>
        <taxon>Nocardiopsidaceae</taxon>
        <taxon>Murinocardiopsis</taxon>
    </lineage>
</organism>
<dbReference type="Pfam" id="PF02515">
    <property type="entry name" value="CoA_transf_3"/>
    <property type="match status" value="1"/>
</dbReference>
<reference evidence="2 3" key="1">
    <citation type="submission" date="2018-03" db="EMBL/GenBank/DDBJ databases">
        <title>Genomic Encyclopedia of Archaeal and Bacterial Type Strains, Phase II (KMG-II): from individual species to whole genera.</title>
        <authorList>
            <person name="Goeker M."/>
        </authorList>
    </citation>
    <scope>NUCLEOTIDE SEQUENCE [LARGE SCALE GENOMIC DNA]</scope>
    <source>
        <strain evidence="2 3">DSM 45312</strain>
    </source>
</reference>
<evidence type="ECO:0000313" key="2">
    <source>
        <dbReference type="EMBL" id="PSK85966.1"/>
    </source>
</evidence>
<dbReference type="InterPro" id="IPR050483">
    <property type="entry name" value="CoA-transferase_III_domain"/>
</dbReference>
<protein>
    <submittedName>
        <fullName evidence="2">Formyl-CoA transferase</fullName>
    </submittedName>
</protein>
<proteinExistence type="predicted"/>
<dbReference type="PANTHER" id="PTHR48207">
    <property type="entry name" value="SUCCINATE--HYDROXYMETHYLGLUTARATE COA-TRANSFERASE"/>
    <property type="match status" value="1"/>
</dbReference>
<evidence type="ECO:0000256" key="1">
    <source>
        <dbReference type="ARBA" id="ARBA00022679"/>
    </source>
</evidence>
<dbReference type="GO" id="GO:0008410">
    <property type="term" value="F:CoA-transferase activity"/>
    <property type="evidence" value="ECO:0007669"/>
    <property type="project" value="TreeGrafter"/>
</dbReference>
<dbReference type="EMBL" id="PYGA01000037">
    <property type="protein sequence ID" value="PSK85966.1"/>
    <property type="molecule type" value="Genomic_DNA"/>
</dbReference>
<gene>
    <name evidence="2" type="ORF">CLV63_13725</name>
</gene>
<keyword evidence="3" id="KW-1185">Reference proteome</keyword>
<dbReference type="OrthoDB" id="4251672at2"/>
<dbReference type="SUPFAM" id="SSF89796">
    <property type="entry name" value="CoA-transferase family III (CaiB/BaiF)"/>
    <property type="match status" value="1"/>
</dbReference>
<dbReference type="Gene3D" id="3.30.1540.10">
    <property type="entry name" value="formyl-coa transferase, domain 3"/>
    <property type="match status" value="1"/>
</dbReference>
<dbReference type="InterPro" id="IPR003673">
    <property type="entry name" value="CoA-Trfase_fam_III"/>
</dbReference>
<dbReference type="InterPro" id="IPR044855">
    <property type="entry name" value="CoA-Trfase_III_dom3_sf"/>
</dbReference>
<name>A0A2P8CLW8_9ACTN</name>
<dbReference type="Gene3D" id="3.40.50.10540">
    <property type="entry name" value="Crotonobetainyl-coa:carnitine coa-transferase, domain 1"/>
    <property type="match status" value="1"/>
</dbReference>
<evidence type="ECO:0000313" key="3">
    <source>
        <dbReference type="Proteomes" id="UP000240542"/>
    </source>
</evidence>
<sequence length="395" mass="41692">MTALSGVRVLDISQVLAGPYAAMLLADLGADVIKVEAPGHGDHSRQMAPRVADNVSGAYLAVNRNKRGVAIDLKDERGRGLLHRLAETSDIVIENFRPGVAARLGIDYATLSALNPRLIHCSISGFGQSGPYAPRGGFDLVAQGMAGLMSVTGEPGGPPVKCGVPITDLGSGLFATYGILAALAARERTGRGQQVDTSLFETGLGLGVWEAVEYFHTGATSQPTGSAHRLGAPYQAFRCLDGHFTVGADGDRHWPRFCEVIGRPDLPGDPRFGTNADRLANLPDLVEQIEAQTSTRTRDEWLERLEAAGVPAGPINTVPEALSDPHTRARNMVVDVEHDTLGPLKALGPVVKLSETPAEVRTAAPGLGQHTDEVFGQLGVDADTIDGLRRDAVVA</sequence>
<dbReference type="RefSeq" id="WP_106586838.1">
    <property type="nucleotide sequence ID" value="NZ_PYGA01000037.1"/>
</dbReference>